<comment type="caution">
    <text evidence="4">The sequence shown here is derived from an EMBL/GenBank/DDBJ whole genome shotgun (WGS) entry which is preliminary data.</text>
</comment>
<dbReference type="STRING" id="1859457.BET10_00975"/>
<accession>A0A1S1MQH0</accession>
<feature type="signal peptide" evidence="1">
    <location>
        <begin position="1"/>
        <end position="18"/>
    </location>
</feature>
<dbReference type="InterPro" id="IPR040794">
    <property type="entry name" value="CE2_N"/>
</dbReference>
<keyword evidence="5" id="KW-1185">Reference proteome</keyword>
<dbReference type="InterPro" id="IPR036514">
    <property type="entry name" value="SGNH_hydro_sf"/>
</dbReference>
<dbReference type="SUPFAM" id="SSF52266">
    <property type="entry name" value="SGNH hydrolase"/>
    <property type="match status" value="1"/>
</dbReference>
<proteinExistence type="predicted"/>
<dbReference type="Pfam" id="PF17996">
    <property type="entry name" value="CE2_N"/>
    <property type="match status" value="1"/>
</dbReference>
<keyword evidence="1" id="KW-0732">Signal</keyword>
<evidence type="ECO:0000313" key="5">
    <source>
        <dbReference type="Proteomes" id="UP000179786"/>
    </source>
</evidence>
<dbReference type="RefSeq" id="WP_070987777.1">
    <property type="nucleotide sequence ID" value="NZ_MKJU01000035.1"/>
</dbReference>
<evidence type="ECO:0000259" key="2">
    <source>
        <dbReference type="Pfam" id="PF13472"/>
    </source>
</evidence>
<feature type="chain" id="PRO_5010291133" evidence="1">
    <location>
        <begin position="19"/>
        <end position="356"/>
    </location>
</feature>
<dbReference type="InterPro" id="IPR052762">
    <property type="entry name" value="PCW_deacetylase/CE"/>
</dbReference>
<dbReference type="InterPro" id="IPR013830">
    <property type="entry name" value="SGNH_hydro"/>
</dbReference>
<dbReference type="Proteomes" id="UP000179786">
    <property type="component" value="Unassembled WGS sequence"/>
</dbReference>
<dbReference type="GO" id="GO:0052689">
    <property type="term" value="F:carboxylic ester hydrolase activity"/>
    <property type="evidence" value="ECO:0007669"/>
    <property type="project" value="InterPro"/>
</dbReference>
<gene>
    <name evidence="4" type="ORF">BET10_00975</name>
</gene>
<dbReference type="PANTHER" id="PTHR37834">
    <property type="entry name" value="GDSL-LIKE LIPASE/ACYLHYDROLASE DOMAIN PROTEIN (AFU_ORTHOLOGUE AFUA_2G00620)"/>
    <property type="match status" value="1"/>
</dbReference>
<name>A0A1S1MQH0_9GAMM</name>
<feature type="domain" description="SGNH hydrolase-type esterase" evidence="2">
    <location>
        <begin position="145"/>
        <end position="312"/>
    </location>
</feature>
<protein>
    <submittedName>
        <fullName evidence="4">Lipolytic enzyme</fullName>
    </submittedName>
</protein>
<dbReference type="Gene3D" id="3.40.50.1110">
    <property type="entry name" value="SGNH hydrolase"/>
    <property type="match status" value="1"/>
</dbReference>
<evidence type="ECO:0000313" key="4">
    <source>
        <dbReference type="EMBL" id="OHU87209.1"/>
    </source>
</evidence>
<dbReference type="Gene3D" id="2.60.120.260">
    <property type="entry name" value="Galactose-binding domain-like"/>
    <property type="match status" value="1"/>
</dbReference>
<sequence length="356" mass="39915">MYKAGLLSLLLSSSLAYGATLPATHHAIGYEGRTDKHYDLGLVNINWPGSNFKTQLKGRSLSMTLIGLGNQFDVLVDGKLHKKIVTDYSGQPQTYPLFHQQDVADVEIEVVKRSEDTANFSQILSFEVDGQLAGVWQQQKHILYIGDSISAGFGSESNKRDCTWPEVQATSNARLAFPYVSAQMLDASFTQLSASGLGLIRNWSGNQPHHTLPYYYDKAGAVFEDTRSFEDKFPNLIVLEVGTNDFSTDPQAHEPWADIQEVKQAWIKRMVEFVKTLRGRYPNQPILMMPRPAYPYDLIIPATNEAIAQLNEQGITELYSQPFSSALSGCVWHPTKQEHQEIATQLVDFIKTKQLL</sequence>
<dbReference type="AlphaFoldDB" id="A0A1S1MQH0"/>
<dbReference type="CDD" id="cd01831">
    <property type="entry name" value="Endoglucanase_E_like"/>
    <property type="match status" value="1"/>
</dbReference>
<dbReference type="OrthoDB" id="9801375at2"/>
<evidence type="ECO:0000256" key="1">
    <source>
        <dbReference type="SAM" id="SignalP"/>
    </source>
</evidence>
<dbReference type="PANTHER" id="PTHR37834:SF2">
    <property type="entry name" value="ESTERASE, SGNH HYDROLASE-TYPE"/>
    <property type="match status" value="1"/>
</dbReference>
<dbReference type="InterPro" id="IPR037461">
    <property type="entry name" value="CtCE2-like_dom"/>
</dbReference>
<reference evidence="4 5" key="1">
    <citation type="submission" date="2016-09" db="EMBL/GenBank/DDBJ databases">
        <title>Pseudoalteromonas amylolytica sp. nov., isolated from the surface seawater.</title>
        <authorList>
            <person name="Wu Y.-H."/>
            <person name="Cheng H."/>
            <person name="Jin X.-B."/>
            <person name="Wang C.-S."/>
            <person name="Xu X.-W."/>
        </authorList>
    </citation>
    <scope>NUCLEOTIDE SEQUENCE [LARGE SCALE GENOMIC DNA]</scope>
    <source>
        <strain evidence="4 5">JW1</strain>
    </source>
</reference>
<feature type="domain" description="Carbohydrate esterase 2 N-terminal" evidence="3">
    <location>
        <begin position="30"/>
        <end position="130"/>
    </location>
</feature>
<dbReference type="Pfam" id="PF13472">
    <property type="entry name" value="Lipase_GDSL_2"/>
    <property type="match status" value="1"/>
</dbReference>
<organism evidence="4 5">
    <name type="scientific">Pseudoalteromonas amylolytica</name>
    <dbReference type="NCBI Taxonomy" id="1859457"/>
    <lineage>
        <taxon>Bacteria</taxon>
        <taxon>Pseudomonadati</taxon>
        <taxon>Pseudomonadota</taxon>
        <taxon>Gammaproteobacteria</taxon>
        <taxon>Alteromonadales</taxon>
        <taxon>Pseudoalteromonadaceae</taxon>
        <taxon>Pseudoalteromonas</taxon>
    </lineage>
</organism>
<dbReference type="EMBL" id="MKJU01000035">
    <property type="protein sequence ID" value="OHU87209.1"/>
    <property type="molecule type" value="Genomic_DNA"/>
</dbReference>
<evidence type="ECO:0000259" key="3">
    <source>
        <dbReference type="Pfam" id="PF17996"/>
    </source>
</evidence>